<feature type="compositionally biased region" description="Low complexity" evidence="2">
    <location>
        <begin position="159"/>
        <end position="188"/>
    </location>
</feature>
<dbReference type="PANTHER" id="PTHR47784:SF5">
    <property type="entry name" value="STEROL UPTAKE CONTROL PROTEIN 2"/>
    <property type="match status" value="1"/>
</dbReference>
<keyword evidence="5" id="KW-1185">Reference proteome</keyword>
<dbReference type="Proteomes" id="UP000803884">
    <property type="component" value="Unassembled WGS sequence"/>
</dbReference>
<gene>
    <name evidence="4" type="ORF">WHR41_04548</name>
</gene>
<feature type="compositionally biased region" description="Basic residues" evidence="2">
    <location>
        <begin position="101"/>
        <end position="110"/>
    </location>
</feature>
<dbReference type="AlphaFoldDB" id="A0AB34KP83"/>
<feature type="region of interest" description="Disordered" evidence="2">
    <location>
        <begin position="72"/>
        <end position="110"/>
    </location>
</feature>
<evidence type="ECO:0000313" key="5">
    <source>
        <dbReference type="Proteomes" id="UP000803884"/>
    </source>
</evidence>
<evidence type="ECO:0000313" key="4">
    <source>
        <dbReference type="EMBL" id="KAL1586603.1"/>
    </source>
</evidence>
<dbReference type="GO" id="GO:0008270">
    <property type="term" value="F:zinc ion binding"/>
    <property type="evidence" value="ECO:0007669"/>
    <property type="project" value="InterPro"/>
</dbReference>
<dbReference type="InterPro" id="IPR053157">
    <property type="entry name" value="Sterol_Uptake_Regulator"/>
</dbReference>
<dbReference type="SUPFAM" id="SSF57701">
    <property type="entry name" value="Zn2/Cys6 DNA-binding domain"/>
    <property type="match status" value="1"/>
</dbReference>
<sequence>MALGRLKLDRAAGDTVPLTGPTAHQAAVFKPLPIVGEGDDGGALRHGMIDAATQPPASKLHALERFTHGARRARTRSSELELGSSTVQGGRQNGNVSRAPRVGHKKSRKGCAQCKRRHVKCNEEAPCSNCIRHSVACSLAGGPNVPRDDAKPKQRSPATSVSSLSTRTSSYDATASSTTATASATSTSVGASPVDSNEFNSIRVLTGSIDRNAALTNQAWMLDLELMHHFTAFSNDIMTEHFDLIGSMWQHEMPRIAFRSQYVMHGLLGFSALHLASLQPERALLLRASATNHLDQALVLYRQDSGPATAENADARFSFSWLVALFAFAIPPSVPPIEAMVELFSLVRGIEVVLQETLLWIMQGPFAPILTRAFIENKGLSDDGTALSMAFAFEPTIGHSGSGDCVASDTLPEGMEFGLNHLDFMIGMHSMVPEERRTCVLILAELKQLYSQVLSSQGGCGMSMIMCFPKQDPTRFSLLLKRRHPQALVILAYHTVLLDMLDSRWWARGWGRRVLRDVVGSLGDEWKSWVEWPVQTVLMKQASLSPVVSLDASMLGCG</sequence>
<accession>A0AB34KP83</accession>
<feature type="region of interest" description="Disordered" evidence="2">
    <location>
        <begin position="145"/>
        <end position="193"/>
    </location>
</feature>
<reference evidence="4 5" key="1">
    <citation type="journal article" date="2020" name="Microbiol. Resour. Announc.">
        <title>Draft Genome Sequence of a Cladosporium Species Isolated from the Mesophotic Ascidian Didemnum maculosum.</title>
        <authorList>
            <person name="Gioti A."/>
            <person name="Siaperas R."/>
            <person name="Nikolaivits E."/>
            <person name="Le Goff G."/>
            <person name="Ouazzani J."/>
            <person name="Kotoulas G."/>
            <person name="Topakas E."/>
        </authorList>
    </citation>
    <scope>NUCLEOTIDE SEQUENCE [LARGE SCALE GENOMIC DNA]</scope>
    <source>
        <strain evidence="4 5">TM138-S3</strain>
    </source>
</reference>
<dbReference type="GeneID" id="96005992"/>
<protein>
    <recommendedName>
        <fullName evidence="3">Zn(2)-C6 fungal-type domain-containing protein</fullName>
    </recommendedName>
</protein>
<dbReference type="GO" id="GO:0001228">
    <property type="term" value="F:DNA-binding transcription activator activity, RNA polymerase II-specific"/>
    <property type="evidence" value="ECO:0007669"/>
    <property type="project" value="TreeGrafter"/>
</dbReference>
<dbReference type="PANTHER" id="PTHR47784">
    <property type="entry name" value="STEROL UPTAKE CONTROL PROTEIN 2"/>
    <property type="match status" value="1"/>
</dbReference>
<dbReference type="Gene3D" id="4.10.240.10">
    <property type="entry name" value="Zn(2)-C6 fungal-type DNA-binding domain"/>
    <property type="match status" value="1"/>
</dbReference>
<dbReference type="PROSITE" id="PS00463">
    <property type="entry name" value="ZN2_CY6_FUNGAL_1"/>
    <property type="match status" value="1"/>
</dbReference>
<dbReference type="Pfam" id="PF00172">
    <property type="entry name" value="Zn_clus"/>
    <property type="match status" value="1"/>
</dbReference>
<dbReference type="RefSeq" id="XP_069229708.1">
    <property type="nucleotide sequence ID" value="XM_069373154.1"/>
</dbReference>
<dbReference type="InterPro" id="IPR001138">
    <property type="entry name" value="Zn2Cys6_DnaBD"/>
</dbReference>
<comment type="caution">
    <text evidence="4">The sequence shown here is derived from an EMBL/GenBank/DDBJ whole genome shotgun (WGS) entry which is preliminary data.</text>
</comment>
<dbReference type="PROSITE" id="PS50048">
    <property type="entry name" value="ZN2_CY6_FUNGAL_2"/>
    <property type="match status" value="1"/>
</dbReference>
<evidence type="ECO:0000256" key="2">
    <source>
        <dbReference type="SAM" id="MobiDB-lite"/>
    </source>
</evidence>
<organism evidence="4 5">
    <name type="scientific">Cladosporium halotolerans</name>
    <dbReference type="NCBI Taxonomy" id="1052096"/>
    <lineage>
        <taxon>Eukaryota</taxon>
        <taxon>Fungi</taxon>
        <taxon>Dikarya</taxon>
        <taxon>Ascomycota</taxon>
        <taxon>Pezizomycotina</taxon>
        <taxon>Dothideomycetes</taxon>
        <taxon>Dothideomycetidae</taxon>
        <taxon>Cladosporiales</taxon>
        <taxon>Cladosporiaceae</taxon>
        <taxon>Cladosporium</taxon>
    </lineage>
</organism>
<keyword evidence="1" id="KW-0539">Nucleus</keyword>
<name>A0AB34KP83_9PEZI</name>
<feature type="domain" description="Zn(2)-C6 fungal-type" evidence="3">
    <location>
        <begin position="110"/>
        <end position="139"/>
    </location>
</feature>
<evidence type="ECO:0000259" key="3">
    <source>
        <dbReference type="PROSITE" id="PS50048"/>
    </source>
</evidence>
<proteinExistence type="predicted"/>
<evidence type="ECO:0000256" key="1">
    <source>
        <dbReference type="ARBA" id="ARBA00023242"/>
    </source>
</evidence>
<feature type="compositionally biased region" description="Polar residues" evidence="2">
    <location>
        <begin position="83"/>
        <end position="96"/>
    </location>
</feature>
<dbReference type="InterPro" id="IPR036864">
    <property type="entry name" value="Zn2-C6_fun-type_DNA-bd_sf"/>
</dbReference>
<dbReference type="EMBL" id="JAAQHG020000013">
    <property type="protein sequence ID" value="KAL1586603.1"/>
    <property type="molecule type" value="Genomic_DNA"/>
</dbReference>
<dbReference type="SMART" id="SM00066">
    <property type="entry name" value="GAL4"/>
    <property type="match status" value="1"/>
</dbReference>
<dbReference type="CDD" id="cd00067">
    <property type="entry name" value="GAL4"/>
    <property type="match status" value="1"/>
</dbReference>